<dbReference type="InterPro" id="IPR001810">
    <property type="entry name" value="F-box_dom"/>
</dbReference>
<accession>A0ABD1XH75</accession>
<dbReference type="PANTHER" id="PTHR31672">
    <property type="entry name" value="BNACNNG10540D PROTEIN"/>
    <property type="match status" value="1"/>
</dbReference>
<dbReference type="SUPFAM" id="SSF81383">
    <property type="entry name" value="F-box domain"/>
    <property type="match status" value="1"/>
</dbReference>
<dbReference type="PANTHER" id="PTHR31672:SF7">
    <property type="entry name" value="F-BOX DOMAIN-CONTAINING PROTEIN"/>
    <property type="match status" value="1"/>
</dbReference>
<name>A0ABD1XH75_9MARC</name>
<protein>
    <recommendedName>
        <fullName evidence="1">F-box domain-containing protein</fullName>
    </recommendedName>
</protein>
<evidence type="ECO:0000259" key="1">
    <source>
        <dbReference type="PROSITE" id="PS50181"/>
    </source>
</evidence>
<dbReference type="SMART" id="SM00256">
    <property type="entry name" value="FBOX"/>
    <property type="match status" value="1"/>
</dbReference>
<dbReference type="AlphaFoldDB" id="A0ABD1XH75"/>
<gene>
    <name evidence="2" type="ORF">R1flu_026888</name>
</gene>
<keyword evidence="3" id="KW-1185">Reference proteome</keyword>
<dbReference type="SUPFAM" id="SSF50965">
    <property type="entry name" value="Galactose oxidase, central domain"/>
    <property type="match status" value="1"/>
</dbReference>
<dbReference type="InterPro" id="IPR011043">
    <property type="entry name" value="Gal_Oxase/kelch_b-propeller"/>
</dbReference>
<comment type="caution">
    <text evidence="2">The sequence shown here is derived from an EMBL/GenBank/DDBJ whole genome shotgun (WGS) entry which is preliminary data.</text>
</comment>
<evidence type="ECO:0000313" key="3">
    <source>
        <dbReference type="Proteomes" id="UP001605036"/>
    </source>
</evidence>
<evidence type="ECO:0000313" key="2">
    <source>
        <dbReference type="EMBL" id="KAL2608315.1"/>
    </source>
</evidence>
<proteinExistence type="predicted"/>
<organism evidence="2 3">
    <name type="scientific">Riccia fluitans</name>
    <dbReference type="NCBI Taxonomy" id="41844"/>
    <lineage>
        <taxon>Eukaryota</taxon>
        <taxon>Viridiplantae</taxon>
        <taxon>Streptophyta</taxon>
        <taxon>Embryophyta</taxon>
        <taxon>Marchantiophyta</taxon>
        <taxon>Marchantiopsida</taxon>
        <taxon>Marchantiidae</taxon>
        <taxon>Marchantiales</taxon>
        <taxon>Ricciaceae</taxon>
        <taxon>Riccia</taxon>
    </lineage>
</organism>
<reference evidence="2 3" key="1">
    <citation type="submission" date="2024-09" db="EMBL/GenBank/DDBJ databases">
        <title>Chromosome-scale assembly of Riccia fluitans.</title>
        <authorList>
            <person name="Paukszto L."/>
            <person name="Sawicki J."/>
            <person name="Karawczyk K."/>
            <person name="Piernik-Szablinska J."/>
            <person name="Szczecinska M."/>
            <person name="Mazdziarz M."/>
        </authorList>
    </citation>
    <scope>NUCLEOTIDE SEQUENCE [LARGE SCALE GENOMIC DNA]</scope>
    <source>
        <strain evidence="2">Rf_01</strain>
        <tissue evidence="2">Aerial parts of the thallus</tissue>
    </source>
</reference>
<dbReference type="InterPro" id="IPR036047">
    <property type="entry name" value="F-box-like_dom_sf"/>
</dbReference>
<dbReference type="Proteomes" id="UP001605036">
    <property type="component" value="Unassembled WGS sequence"/>
</dbReference>
<dbReference type="Gene3D" id="1.20.1280.50">
    <property type="match status" value="1"/>
</dbReference>
<dbReference type="Pfam" id="PF12937">
    <property type="entry name" value="F-box-like"/>
    <property type="match status" value="1"/>
</dbReference>
<dbReference type="EMBL" id="JBHFFA010000008">
    <property type="protein sequence ID" value="KAL2608315.1"/>
    <property type="molecule type" value="Genomic_DNA"/>
</dbReference>
<feature type="domain" description="F-box" evidence="1">
    <location>
        <begin position="34"/>
        <end position="79"/>
    </location>
</feature>
<dbReference type="InterPro" id="IPR050796">
    <property type="entry name" value="SCF_F-box_component"/>
</dbReference>
<dbReference type="PROSITE" id="PS50181">
    <property type="entry name" value="FBOX"/>
    <property type="match status" value="1"/>
</dbReference>
<sequence>MPPKTTEDIEAVTTKSFHMLLKREKKNMEKVPMEELLQQLPEELLMLVLARLPWQDTLRLRRVCKLWSCILRNPQFLKLCSPSRGVPLFLSSAFSEVDMTLYYQPGVHKCFLQRGFCNDYDFQLFSPQGDKWSIFPRTWFNFFLHETLSRTRTRCIRLVAVKGGIFLIFFRRQNRTTNSGALPFAAEAAATEERCGWAKLQILSKQNSEIVYLVNPFTQSCRLLNLPSHLEAKGFSLYWVKIKKMIVDKQSNTFTILLGPSVQKCDKHERCDIWLLDCYDVNENSWSNSFSFHLCRAVPITGEIQQSVDAGWLYDATTLGEKLFIITCHSDSLFGVWEFSSNSRSIFPTRLADVPALSVYKPSLHVSLGRLMILGQSFNMDEFDFSFCIWEYDPLGSQWIPLVSIFSEPKVACWNLKGDFGQGLACISIVSARTSEYFVCDLQSRIYQKLPATAHGRKLFMIEPRLDMHL</sequence>